<evidence type="ECO:0000313" key="5">
    <source>
        <dbReference type="Proteomes" id="UP000256345"/>
    </source>
</evidence>
<dbReference type="EMBL" id="CP011509">
    <property type="protein sequence ID" value="AKI98575.1"/>
    <property type="molecule type" value="Genomic_DNA"/>
</dbReference>
<reference evidence="3 5" key="2">
    <citation type="submission" date="2018-08" db="EMBL/GenBank/DDBJ databases">
        <title>Genomic Encyclopedia of Archaeal and Bacterial Type Strains, Phase II (KMG-II): from individual species to whole genera.</title>
        <authorList>
            <person name="Goeker M."/>
        </authorList>
    </citation>
    <scope>NUCLEOTIDE SEQUENCE [LARGE SCALE GENOMIC DNA]</scope>
    <source>
        <strain evidence="3 5">DSM 2261</strain>
    </source>
</reference>
<proteinExistence type="predicted"/>
<protein>
    <submittedName>
        <fullName evidence="2">Uncharacterized protein</fullName>
    </submittedName>
</protein>
<dbReference type="EMBL" id="QUMU01000022">
    <property type="protein sequence ID" value="REG20328.1"/>
    <property type="molecule type" value="Genomic_DNA"/>
</dbReference>
<accession>A0AAC8TBM7</accession>
<feature type="compositionally biased region" description="Basic and acidic residues" evidence="1">
    <location>
        <begin position="1"/>
        <end position="12"/>
    </location>
</feature>
<organism evidence="2 4">
    <name type="scientific">Archangium gephyra</name>
    <dbReference type="NCBI Taxonomy" id="48"/>
    <lineage>
        <taxon>Bacteria</taxon>
        <taxon>Pseudomonadati</taxon>
        <taxon>Myxococcota</taxon>
        <taxon>Myxococcia</taxon>
        <taxon>Myxococcales</taxon>
        <taxon>Cystobacterineae</taxon>
        <taxon>Archangiaceae</taxon>
        <taxon>Archangium</taxon>
    </lineage>
</organism>
<evidence type="ECO:0000313" key="2">
    <source>
        <dbReference type="EMBL" id="AKI98575.1"/>
    </source>
</evidence>
<dbReference type="AlphaFoldDB" id="A0AAC8TBM7"/>
<name>A0AAC8TBM7_9BACT</name>
<evidence type="ECO:0000256" key="1">
    <source>
        <dbReference type="SAM" id="MobiDB-lite"/>
    </source>
</evidence>
<dbReference type="KEGG" id="age:AA314_00202"/>
<feature type="region of interest" description="Disordered" evidence="1">
    <location>
        <begin position="1"/>
        <end position="59"/>
    </location>
</feature>
<gene>
    <name evidence="2" type="ORF">AA314_00202</name>
    <name evidence="3" type="ORF">ATI61_12228</name>
</gene>
<dbReference type="Proteomes" id="UP000035579">
    <property type="component" value="Chromosome"/>
</dbReference>
<keyword evidence="5" id="KW-1185">Reference proteome</keyword>
<dbReference type="Proteomes" id="UP000256345">
    <property type="component" value="Unassembled WGS sequence"/>
</dbReference>
<evidence type="ECO:0000313" key="3">
    <source>
        <dbReference type="EMBL" id="REG20328.1"/>
    </source>
</evidence>
<sequence>MAEHDRPKREPSLPEDDEGHLKRQAGDRPIPTPGHIGNLPDDAPGPGKPVVFPPHTPED</sequence>
<reference evidence="2 4" key="1">
    <citation type="submission" date="2015-05" db="EMBL/GenBank/DDBJ databases">
        <title>Genome assembly of Archangium gephyra DSM 2261.</title>
        <authorList>
            <person name="Sharma G."/>
            <person name="Subramanian S."/>
        </authorList>
    </citation>
    <scope>NUCLEOTIDE SEQUENCE [LARGE SCALE GENOMIC DNA]</scope>
    <source>
        <strain evidence="2 4">DSM 2261</strain>
    </source>
</reference>
<evidence type="ECO:0000313" key="4">
    <source>
        <dbReference type="Proteomes" id="UP000035579"/>
    </source>
</evidence>
<dbReference type="RefSeq" id="WP_047853899.1">
    <property type="nucleotide sequence ID" value="NZ_CP011509.1"/>
</dbReference>